<gene>
    <name evidence="3" type="ORF">M409DRAFT_65727</name>
</gene>
<dbReference type="Gene3D" id="3.40.50.720">
    <property type="entry name" value="NAD(P)-binding Rossmann-like Domain"/>
    <property type="match status" value="1"/>
</dbReference>
<dbReference type="PANTHER" id="PTHR44229:SF4">
    <property type="entry name" value="15-HYDROXYPROSTAGLANDIN DEHYDROGENASE [NAD(+)]"/>
    <property type="match status" value="1"/>
</dbReference>
<sequence length="282" mass="30518">MPRKVAIVTGASSGMGAALSQALVNAGYHVAMADITPNATLLSTLQPHATFHRTDVSSYASQAATFLAVHETHGRIDALCANAGIVDRSSLYLLQNHNAKVEDIPREPDLACTDIDYKGVVYGTQLAVHFMRHNPVPGGAIVATASIAAVHPHPSYPEYNGAKAAVLNFMRGVKEVLWSKEGIRMNCVLPGIVETGIIPREMVEAVNEECMTPMKTVTDAYVRLLEDPSIYGEAIECSAKSHFFFPEPEMSNGGITRRAVTVWEPLFKMLHGEYSELPDAIA</sequence>
<proteinExistence type="inferred from homology"/>
<keyword evidence="2" id="KW-0560">Oxidoreductase</keyword>
<dbReference type="EMBL" id="ML993591">
    <property type="protein sequence ID" value="KAF2168268.1"/>
    <property type="molecule type" value="Genomic_DNA"/>
</dbReference>
<keyword evidence="4" id="KW-1185">Reference proteome</keyword>
<dbReference type="InterPro" id="IPR036291">
    <property type="entry name" value="NAD(P)-bd_dom_sf"/>
</dbReference>
<comment type="similarity">
    <text evidence="1">Belongs to the short-chain dehydrogenases/reductases (SDR) family.</text>
</comment>
<dbReference type="GeneID" id="54569911"/>
<dbReference type="AlphaFoldDB" id="A0A6A6CPW4"/>
<dbReference type="Pfam" id="PF00106">
    <property type="entry name" value="adh_short"/>
    <property type="match status" value="1"/>
</dbReference>
<dbReference type="RefSeq" id="XP_033669157.1">
    <property type="nucleotide sequence ID" value="XM_033816639.1"/>
</dbReference>
<evidence type="ECO:0000313" key="3">
    <source>
        <dbReference type="EMBL" id="KAF2168268.1"/>
    </source>
</evidence>
<dbReference type="PANTHER" id="PTHR44229">
    <property type="entry name" value="15-HYDROXYPROSTAGLANDIN DEHYDROGENASE [NAD(+)]"/>
    <property type="match status" value="1"/>
</dbReference>
<evidence type="ECO:0000256" key="1">
    <source>
        <dbReference type="ARBA" id="ARBA00006484"/>
    </source>
</evidence>
<dbReference type="SUPFAM" id="SSF51735">
    <property type="entry name" value="NAD(P)-binding Rossmann-fold domains"/>
    <property type="match status" value="1"/>
</dbReference>
<dbReference type="GO" id="GO:0016491">
    <property type="term" value="F:oxidoreductase activity"/>
    <property type="evidence" value="ECO:0007669"/>
    <property type="project" value="UniProtKB-KW"/>
</dbReference>
<reference evidence="3" key="1">
    <citation type="journal article" date="2020" name="Stud. Mycol.">
        <title>101 Dothideomycetes genomes: a test case for predicting lifestyles and emergence of pathogens.</title>
        <authorList>
            <person name="Haridas S."/>
            <person name="Albert R."/>
            <person name="Binder M."/>
            <person name="Bloem J."/>
            <person name="Labutti K."/>
            <person name="Salamov A."/>
            <person name="Andreopoulos B."/>
            <person name="Baker S."/>
            <person name="Barry K."/>
            <person name="Bills G."/>
            <person name="Bluhm B."/>
            <person name="Cannon C."/>
            <person name="Castanera R."/>
            <person name="Culley D."/>
            <person name="Daum C."/>
            <person name="Ezra D."/>
            <person name="Gonzalez J."/>
            <person name="Henrissat B."/>
            <person name="Kuo A."/>
            <person name="Liang C."/>
            <person name="Lipzen A."/>
            <person name="Lutzoni F."/>
            <person name="Magnuson J."/>
            <person name="Mondo S."/>
            <person name="Nolan M."/>
            <person name="Ohm R."/>
            <person name="Pangilinan J."/>
            <person name="Park H.-J."/>
            <person name="Ramirez L."/>
            <person name="Alfaro M."/>
            <person name="Sun H."/>
            <person name="Tritt A."/>
            <person name="Yoshinaga Y."/>
            <person name="Zwiers L.-H."/>
            <person name="Turgeon B."/>
            <person name="Goodwin S."/>
            <person name="Spatafora J."/>
            <person name="Crous P."/>
            <person name="Grigoriev I."/>
        </authorList>
    </citation>
    <scope>NUCLEOTIDE SEQUENCE</scope>
    <source>
        <strain evidence="3">ATCC 36951</strain>
    </source>
</reference>
<dbReference type="PRINTS" id="PR00081">
    <property type="entry name" value="GDHRDH"/>
</dbReference>
<dbReference type="GO" id="GO:0005737">
    <property type="term" value="C:cytoplasm"/>
    <property type="evidence" value="ECO:0007669"/>
    <property type="project" value="TreeGrafter"/>
</dbReference>
<dbReference type="Proteomes" id="UP000799537">
    <property type="component" value="Unassembled WGS sequence"/>
</dbReference>
<evidence type="ECO:0008006" key="5">
    <source>
        <dbReference type="Google" id="ProtNLM"/>
    </source>
</evidence>
<name>A0A6A6CPW4_ZASCE</name>
<evidence type="ECO:0000256" key="2">
    <source>
        <dbReference type="ARBA" id="ARBA00023002"/>
    </source>
</evidence>
<evidence type="ECO:0000313" key="4">
    <source>
        <dbReference type="Proteomes" id="UP000799537"/>
    </source>
</evidence>
<dbReference type="InterPro" id="IPR002347">
    <property type="entry name" value="SDR_fam"/>
</dbReference>
<dbReference type="OrthoDB" id="5371740at2759"/>
<organism evidence="3 4">
    <name type="scientific">Zasmidium cellare ATCC 36951</name>
    <dbReference type="NCBI Taxonomy" id="1080233"/>
    <lineage>
        <taxon>Eukaryota</taxon>
        <taxon>Fungi</taxon>
        <taxon>Dikarya</taxon>
        <taxon>Ascomycota</taxon>
        <taxon>Pezizomycotina</taxon>
        <taxon>Dothideomycetes</taxon>
        <taxon>Dothideomycetidae</taxon>
        <taxon>Mycosphaerellales</taxon>
        <taxon>Mycosphaerellaceae</taxon>
        <taxon>Zasmidium</taxon>
    </lineage>
</organism>
<accession>A0A6A6CPW4</accession>
<protein>
    <recommendedName>
        <fullName evidence="5">NAD-dependent epimerase/dehydratase domain-containing protein</fullName>
    </recommendedName>
</protein>